<dbReference type="InterPro" id="IPR045877">
    <property type="entry name" value="ZFP36-like"/>
</dbReference>
<reference evidence="8" key="1">
    <citation type="journal article" date="2017" name="Front. Plant Sci.">
        <title>Climate Clever Clovers: New Paradigm to Reduce the Environmental Footprint of Ruminants by Breeding Low Methanogenic Forages Utilizing Haplotype Variation.</title>
        <authorList>
            <person name="Kaur P."/>
            <person name="Appels R."/>
            <person name="Bayer P.E."/>
            <person name="Keeble-Gagnere G."/>
            <person name="Wang J."/>
            <person name="Hirakawa H."/>
            <person name="Shirasawa K."/>
            <person name="Vercoe P."/>
            <person name="Stefanova K."/>
            <person name="Durmic Z."/>
            <person name="Nichols P."/>
            <person name="Revell C."/>
            <person name="Isobe S.N."/>
            <person name="Edwards D."/>
            <person name="Erskine W."/>
        </authorList>
    </citation>
    <scope>NUCLEOTIDE SEQUENCE [LARGE SCALE GENOMIC DNA]</scope>
    <source>
        <strain evidence="8">cv. Daliak</strain>
    </source>
</reference>
<dbReference type="Gene3D" id="4.10.1000.10">
    <property type="entry name" value="Zinc finger, CCCH-type"/>
    <property type="match status" value="1"/>
</dbReference>
<dbReference type="PANTHER" id="PTHR12547:SF18">
    <property type="entry name" value="PROTEIN TIS11"/>
    <property type="match status" value="1"/>
</dbReference>
<evidence type="ECO:0000256" key="4">
    <source>
        <dbReference type="ARBA" id="ARBA00022833"/>
    </source>
</evidence>
<sequence>MHLIVSARFSLDILSSLKFAHRIRPGVHVMANQPVAQNNVPNAAVAQVGFFDDRAACWFYLTGGPCPYEPHCRFRHDLCHTLLETGHNCDDVALCRRAHFRLELCRFWATGRRCPHQGDCSYSHGYDDDRGVPHVYRVSLCTRFFSSSGCRFGSRCWFRHIRTEAEAEMDVD</sequence>
<dbReference type="AlphaFoldDB" id="A0A2Z6NS17"/>
<dbReference type="EMBL" id="DF973768">
    <property type="protein sequence ID" value="GAU39570.1"/>
    <property type="molecule type" value="Genomic_DNA"/>
</dbReference>
<keyword evidence="4 5" id="KW-0862">Zinc</keyword>
<dbReference type="Proteomes" id="UP000242715">
    <property type="component" value="Unassembled WGS sequence"/>
</dbReference>
<evidence type="ECO:0000256" key="2">
    <source>
        <dbReference type="ARBA" id="ARBA00022737"/>
    </source>
</evidence>
<feature type="zinc finger region" description="C3H1-type" evidence="5">
    <location>
        <begin position="136"/>
        <end position="163"/>
    </location>
</feature>
<evidence type="ECO:0000313" key="8">
    <source>
        <dbReference type="Proteomes" id="UP000242715"/>
    </source>
</evidence>
<keyword evidence="8" id="KW-1185">Reference proteome</keyword>
<dbReference type="GO" id="GO:0008270">
    <property type="term" value="F:zinc ion binding"/>
    <property type="evidence" value="ECO:0007669"/>
    <property type="project" value="UniProtKB-KW"/>
</dbReference>
<feature type="domain" description="C3H1-type" evidence="6">
    <location>
        <begin position="100"/>
        <end position="127"/>
    </location>
</feature>
<keyword evidence="1 5" id="KW-0479">Metal-binding</keyword>
<name>A0A2Z6NS17_TRISU</name>
<evidence type="ECO:0000256" key="3">
    <source>
        <dbReference type="ARBA" id="ARBA00022771"/>
    </source>
</evidence>
<proteinExistence type="predicted"/>
<feature type="zinc finger region" description="C3H1-type" evidence="5">
    <location>
        <begin position="100"/>
        <end position="127"/>
    </location>
</feature>
<dbReference type="PROSITE" id="PS50103">
    <property type="entry name" value="ZF_C3H1"/>
    <property type="match status" value="3"/>
</dbReference>
<evidence type="ECO:0000259" key="6">
    <source>
        <dbReference type="PROSITE" id="PS50103"/>
    </source>
</evidence>
<dbReference type="PANTHER" id="PTHR12547">
    <property type="entry name" value="CCCH ZINC FINGER/TIS11-RELATED"/>
    <property type="match status" value="1"/>
</dbReference>
<feature type="domain" description="C3H1-type" evidence="6">
    <location>
        <begin position="136"/>
        <end position="163"/>
    </location>
</feature>
<evidence type="ECO:0000256" key="1">
    <source>
        <dbReference type="ARBA" id="ARBA00022723"/>
    </source>
</evidence>
<dbReference type="SUPFAM" id="SSF90229">
    <property type="entry name" value="CCCH zinc finger"/>
    <property type="match status" value="2"/>
</dbReference>
<evidence type="ECO:0000256" key="5">
    <source>
        <dbReference type="PROSITE-ProRule" id="PRU00723"/>
    </source>
</evidence>
<dbReference type="GO" id="GO:0003729">
    <property type="term" value="F:mRNA binding"/>
    <property type="evidence" value="ECO:0007669"/>
    <property type="project" value="InterPro"/>
</dbReference>
<evidence type="ECO:0000313" key="7">
    <source>
        <dbReference type="EMBL" id="GAU39570.1"/>
    </source>
</evidence>
<dbReference type="InterPro" id="IPR036855">
    <property type="entry name" value="Znf_CCCH_sf"/>
</dbReference>
<keyword evidence="3 5" id="KW-0863">Zinc-finger</keyword>
<gene>
    <name evidence="7" type="ORF">TSUD_384530</name>
</gene>
<feature type="zinc finger region" description="C3H1-type" evidence="5">
    <location>
        <begin position="51"/>
        <end position="79"/>
    </location>
</feature>
<keyword evidence="2" id="KW-0677">Repeat</keyword>
<organism evidence="7 8">
    <name type="scientific">Trifolium subterraneum</name>
    <name type="common">Subterranean clover</name>
    <dbReference type="NCBI Taxonomy" id="3900"/>
    <lineage>
        <taxon>Eukaryota</taxon>
        <taxon>Viridiplantae</taxon>
        <taxon>Streptophyta</taxon>
        <taxon>Embryophyta</taxon>
        <taxon>Tracheophyta</taxon>
        <taxon>Spermatophyta</taxon>
        <taxon>Magnoliopsida</taxon>
        <taxon>eudicotyledons</taxon>
        <taxon>Gunneridae</taxon>
        <taxon>Pentapetalae</taxon>
        <taxon>rosids</taxon>
        <taxon>fabids</taxon>
        <taxon>Fabales</taxon>
        <taxon>Fabaceae</taxon>
        <taxon>Papilionoideae</taxon>
        <taxon>50 kb inversion clade</taxon>
        <taxon>NPAAA clade</taxon>
        <taxon>Hologalegina</taxon>
        <taxon>IRL clade</taxon>
        <taxon>Trifolieae</taxon>
        <taxon>Trifolium</taxon>
    </lineage>
</organism>
<accession>A0A2Z6NS17</accession>
<dbReference type="InterPro" id="IPR000571">
    <property type="entry name" value="Znf_CCCH"/>
</dbReference>
<feature type="domain" description="C3H1-type" evidence="6">
    <location>
        <begin position="51"/>
        <end position="79"/>
    </location>
</feature>
<protein>
    <recommendedName>
        <fullName evidence="6">C3H1-type domain-containing protein</fullName>
    </recommendedName>
</protein>
<dbReference type="SMART" id="SM00356">
    <property type="entry name" value="ZnF_C3H1"/>
    <property type="match status" value="3"/>
</dbReference>